<evidence type="ECO:0000256" key="1">
    <source>
        <dbReference type="ARBA" id="ARBA00022723"/>
    </source>
</evidence>
<dbReference type="SMART" id="SM00451">
    <property type="entry name" value="ZnF_U1"/>
    <property type="match status" value="2"/>
</dbReference>
<feature type="domain" description="C3H1-type" evidence="5">
    <location>
        <begin position="158"/>
        <end position="186"/>
    </location>
</feature>
<dbReference type="InterPro" id="IPR000571">
    <property type="entry name" value="Znf_CCCH"/>
</dbReference>
<dbReference type="SUPFAM" id="SSF57667">
    <property type="entry name" value="beta-beta-alpha zinc fingers"/>
    <property type="match status" value="2"/>
</dbReference>
<dbReference type="EMBL" id="AJWK01008906">
    <property type="status" value="NOT_ANNOTATED_CDS"/>
    <property type="molecule type" value="Genomic_DNA"/>
</dbReference>
<dbReference type="PROSITE" id="PS50103">
    <property type="entry name" value="ZF_C3H1"/>
    <property type="match status" value="2"/>
</dbReference>
<organism evidence="7 8">
    <name type="scientific">Lutzomyia longipalpis</name>
    <name type="common">Sand fly</name>
    <dbReference type="NCBI Taxonomy" id="7200"/>
    <lineage>
        <taxon>Eukaryota</taxon>
        <taxon>Metazoa</taxon>
        <taxon>Ecdysozoa</taxon>
        <taxon>Arthropoda</taxon>
        <taxon>Hexapoda</taxon>
        <taxon>Insecta</taxon>
        <taxon>Pterygota</taxon>
        <taxon>Neoptera</taxon>
        <taxon>Endopterygota</taxon>
        <taxon>Diptera</taxon>
        <taxon>Nematocera</taxon>
        <taxon>Psychodoidea</taxon>
        <taxon>Psychodidae</taxon>
        <taxon>Lutzomyia</taxon>
        <taxon>Lutzomyia</taxon>
    </lineage>
</organism>
<accession>A0A1B0CEI8</accession>
<dbReference type="AlphaFoldDB" id="A0A1B0CEI8"/>
<feature type="zinc finger region" description="C3H1-type" evidence="4">
    <location>
        <begin position="51"/>
        <end position="79"/>
    </location>
</feature>
<keyword evidence="3 4" id="KW-0862">Zinc</keyword>
<dbReference type="Proteomes" id="UP000092461">
    <property type="component" value="Unassembled WGS sequence"/>
</dbReference>
<dbReference type="InterPro" id="IPR013085">
    <property type="entry name" value="U1-CZ_Znf_C2H2"/>
</dbReference>
<evidence type="ECO:0000256" key="3">
    <source>
        <dbReference type="ARBA" id="ARBA00022833"/>
    </source>
</evidence>
<dbReference type="PANTHER" id="PTHR16465:SF0">
    <property type="entry name" value="ZINC FINGER MATRIN-TYPE PROTEIN 5"/>
    <property type="match status" value="1"/>
</dbReference>
<sequence length="274" mass="32487">MGKNYYCDYCNKSFKDILATRRKHLKGLQHQKAYKEYHAQFKGIKEIYLEESRKKTCKRILEGTTCKFGSECRFSHYTKDQLEGMRLQIEAEAARKHPEVQNPDSQKMGKNYYCDYCNKSFKDILATRRKHLKGLQHQKAYKEYHAQFKGIKEIYLEESRKKTCKRILEGTTCKFGSECRFSHYTKDQLEGMRLQIEAEAARKHPEVQNPDSQWMEKFVERVWDRAVRDGCSVKPFWTHPYHQRQYEALPDLPPSLQPLNLNLLEGNSDDTSYS</sequence>
<keyword evidence="8" id="KW-1185">Reference proteome</keyword>
<dbReference type="Pfam" id="PF14608">
    <property type="entry name" value="zf-CCCH_2"/>
    <property type="match status" value="2"/>
</dbReference>
<dbReference type="Gene3D" id="3.30.160.60">
    <property type="entry name" value="Classic Zinc Finger"/>
    <property type="match status" value="2"/>
</dbReference>
<dbReference type="SUPFAM" id="SSF90229">
    <property type="entry name" value="CCCH zinc finger"/>
    <property type="match status" value="2"/>
</dbReference>
<reference evidence="7" key="3">
    <citation type="submission" date="2020-05" db="UniProtKB">
        <authorList>
            <consortium name="EnsemblMetazoa"/>
        </authorList>
    </citation>
    <scope>IDENTIFICATION</scope>
    <source>
        <strain evidence="7">Jacobina</strain>
    </source>
</reference>
<dbReference type="SMART" id="SM00356">
    <property type="entry name" value="ZnF_C3H1"/>
    <property type="match status" value="2"/>
</dbReference>
<reference evidence="6" key="2">
    <citation type="journal article" date="2020" name="BMC">
        <title>Leishmania infection induces a limited differential gene expression in the sand fly midgut.</title>
        <authorList>
            <person name="Coutinho-Abreu I.V."/>
            <person name="Serafim T.D."/>
            <person name="Meneses C."/>
            <person name="Kamhawi S."/>
            <person name="Oliveira F."/>
            <person name="Valenzuela J.G."/>
        </authorList>
    </citation>
    <scope>NUCLEOTIDE SEQUENCE</scope>
    <source>
        <strain evidence="6">Jacobina</strain>
        <tissue evidence="6">Midgut</tissue>
    </source>
</reference>
<dbReference type="GO" id="GO:0005689">
    <property type="term" value="C:U12-type spliceosomal complex"/>
    <property type="evidence" value="ECO:0007669"/>
    <property type="project" value="TreeGrafter"/>
</dbReference>
<dbReference type="GO" id="GO:0003676">
    <property type="term" value="F:nucleic acid binding"/>
    <property type="evidence" value="ECO:0007669"/>
    <property type="project" value="InterPro"/>
</dbReference>
<evidence type="ECO:0000313" key="6">
    <source>
        <dbReference type="EMBL" id="MBC1178406.1"/>
    </source>
</evidence>
<dbReference type="PANTHER" id="PTHR16465">
    <property type="entry name" value="NUCLEASE-RELATED"/>
    <property type="match status" value="1"/>
</dbReference>
<dbReference type="EMBL" id="GITU01009703">
    <property type="protein sequence ID" value="MBC1178406.1"/>
    <property type="molecule type" value="Transcribed_RNA"/>
</dbReference>
<dbReference type="VEuPathDB" id="VectorBase:LLONM1_005923"/>
<name>A0A1B0CEI8_LUTLO</name>
<evidence type="ECO:0000313" key="8">
    <source>
        <dbReference type="Proteomes" id="UP000092461"/>
    </source>
</evidence>
<evidence type="ECO:0000256" key="2">
    <source>
        <dbReference type="ARBA" id="ARBA00022771"/>
    </source>
</evidence>
<feature type="zinc finger region" description="C3H1-type" evidence="4">
    <location>
        <begin position="158"/>
        <end position="186"/>
    </location>
</feature>
<proteinExistence type="predicted"/>
<dbReference type="EnsemblMetazoa" id="LLOJ002758-RA">
    <property type="protein sequence ID" value="LLOJ002758-PA"/>
    <property type="gene ID" value="LLOJ002758"/>
</dbReference>
<reference evidence="8" key="1">
    <citation type="submission" date="2012-05" db="EMBL/GenBank/DDBJ databases">
        <title>Whole Genome Assembly of Lutzomyia longipalpis.</title>
        <authorList>
            <person name="Richards S."/>
            <person name="Qu C."/>
            <person name="Dillon R."/>
            <person name="Worley K."/>
            <person name="Scherer S."/>
            <person name="Batterton M."/>
            <person name="Taylor A."/>
            <person name="Hawes A."/>
            <person name="Hernandez B."/>
            <person name="Kovar C."/>
            <person name="Mandapat C."/>
            <person name="Pham C."/>
            <person name="Qu C."/>
            <person name="Jing C."/>
            <person name="Bess C."/>
            <person name="Bandaranaike D."/>
            <person name="Ngo D."/>
            <person name="Ongeri F."/>
            <person name="Arias F."/>
            <person name="Lara F."/>
            <person name="Weissenberger G."/>
            <person name="Kamau G."/>
            <person name="Han H."/>
            <person name="Shen H."/>
            <person name="Dinh H."/>
            <person name="Khalil I."/>
            <person name="Jones J."/>
            <person name="Shafer J."/>
            <person name="Jayaseelan J."/>
            <person name="Quiroz J."/>
            <person name="Blankenburg K."/>
            <person name="Nguyen L."/>
            <person name="Jackson L."/>
            <person name="Francisco L."/>
            <person name="Tang L.-Y."/>
            <person name="Pu L.-L."/>
            <person name="Perales L."/>
            <person name="Lorensuhewa L."/>
            <person name="Munidasa M."/>
            <person name="Coyle M."/>
            <person name="Taylor M."/>
            <person name="Puazo M."/>
            <person name="Firestine M."/>
            <person name="Scheel M."/>
            <person name="Javaid M."/>
            <person name="Wang M."/>
            <person name="Li M."/>
            <person name="Tabassum N."/>
            <person name="Saada N."/>
            <person name="Osuji N."/>
            <person name="Aqrawi P."/>
            <person name="Fu Q."/>
            <person name="Thornton R."/>
            <person name="Raj R."/>
            <person name="Goodspeed R."/>
            <person name="Mata R."/>
            <person name="Najjar R."/>
            <person name="Gubbala S."/>
            <person name="Lee S."/>
            <person name="Denson S."/>
            <person name="Patil S."/>
            <person name="Macmil S."/>
            <person name="Qi S."/>
            <person name="Matskevitch T."/>
            <person name="Palculict T."/>
            <person name="Mathew T."/>
            <person name="Vee V."/>
            <person name="Velamala V."/>
            <person name="Korchina V."/>
            <person name="Cai W."/>
            <person name="Liu W."/>
            <person name="Dai W."/>
            <person name="Zou X."/>
            <person name="Zhu Y."/>
            <person name="Zhang Y."/>
            <person name="Wu Y.-Q."/>
            <person name="Xin Y."/>
            <person name="Nazarath L."/>
            <person name="Kovar C."/>
            <person name="Han Y."/>
            <person name="Muzny D."/>
            <person name="Gibbs R."/>
        </authorList>
    </citation>
    <scope>NUCLEOTIDE SEQUENCE [LARGE SCALE GENOMIC DNA]</scope>
    <source>
        <strain evidence="8">Jacobina</strain>
    </source>
</reference>
<dbReference type="Pfam" id="PF06220">
    <property type="entry name" value="zf-U1"/>
    <property type="match status" value="2"/>
</dbReference>
<evidence type="ECO:0000259" key="5">
    <source>
        <dbReference type="PROSITE" id="PS50103"/>
    </source>
</evidence>
<dbReference type="GO" id="GO:0008270">
    <property type="term" value="F:zinc ion binding"/>
    <property type="evidence" value="ECO:0007669"/>
    <property type="project" value="UniProtKB-KW"/>
</dbReference>
<protein>
    <submittedName>
        <fullName evidence="6">Putative u1 snrnp-specific protein c</fullName>
    </submittedName>
</protein>
<dbReference type="InterPro" id="IPR003604">
    <property type="entry name" value="Matrin/U1-like-C_Znf_C2H2"/>
</dbReference>
<dbReference type="EMBL" id="AJWK01008905">
    <property type="status" value="NOT_ANNOTATED_CDS"/>
    <property type="molecule type" value="Genomic_DNA"/>
</dbReference>
<dbReference type="VEuPathDB" id="VectorBase:LLOJ002758"/>
<dbReference type="InterPro" id="IPR036236">
    <property type="entry name" value="Znf_C2H2_sf"/>
</dbReference>
<keyword evidence="2 4" id="KW-0863">Zinc-finger</keyword>
<evidence type="ECO:0000256" key="4">
    <source>
        <dbReference type="PROSITE-ProRule" id="PRU00723"/>
    </source>
</evidence>
<evidence type="ECO:0000313" key="7">
    <source>
        <dbReference type="EnsemblMetazoa" id="LLOJ002758-PA"/>
    </source>
</evidence>
<feature type="domain" description="C3H1-type" evidence="5">
    <location>
        <begin position="51"/>
        <end position="79"/>
    </location>
</feature>
<dbReference type="InterPro" id="IPR036855">
    <property type="entry name" value="Znf_CCCH_sf"/>
</dbReference>
<keyword evidence="1 4" id="KW-0479">Metal-binding</keyword>